<protein>
    <submittedName>
        <fullName evidence="3">SDR family oxidoreductase</fullName>
    </submittedName>
</protein>
<gene>
    <name evidence="3" type="ORF">FKR81_35610</name>
</gene>
<accession>A0A563EII9</accession>
<evidence type="ECO:0000313" key="3">
    <source>
        <dbReference type="EMBL" id="TWP46493.1"/>
    </source>
</evidence>
<dbReference type="GO" id="GO:0006633">
    <property type="term" value="P:fatty acid biosynthetic process"/>
    <property type="evidence" value="ECO:0007669"/>
    <property type="project" value="TreeGrafter"/>
</dbReference>
<evidence type="ECO:0000256" key="1">
    <source>
        <dbReference type="ARBA" id="ARBA00006484"/>
    </source>
</evidence>
<dbReference type="InterPro" id="IPR002347">
    <property type="entry name" value="SDR_fam"/>
</dbReference>
<sequence length="229" mass="23656">MRTVLITGGGSGMGLATARLLLDNGDRVVLAGRDAERLSSAAKTLDAGDRVLTVPTDVAREDDLDNLMAQVPGKLAGVFANAGVFDGAVFETNVFGVYHTVRKAVPLLESDASIVLNASWLGHRGMAIAPLYAASKAAVAGMARTLAAELAPVRVNSVSPGFIVTDMFRANVPTEEFAEALRAQVPVRRLGTPEEVAAVVAFLLSPGASYVTAQDLVVDGGMLGAVPAV</sequence>
<comment type="similarity">
    <text evidence="1">Belongs to the short-chain dehydrogenases/reductases (SDR) family.</text>
</comment>
<reference evidence="3 4" key="1">
    <citation type="submission" date="2019-07" db="EMBL/GenBank/DDBJ databases">
        <title>Lentzea xizangensis sp. nov., isolated from Qinghai-Tibetan Plateau Soils.</title>
        <authorList>
            <person name="Huang J."/>
        </authorList>
    </citation>
    <scope>NUCLEOTIDE SEQUENCE [LARGE SCALE GENOMIC DNA]</scope>
    <source>
        <strain evidence="3 4">FXJ1.1311</strain>
    </source>
</reference>
<evidence type="ECO:0000313" key="4">
    <source>
        <dbReference type="Proteomes" id="UP000316639"/>
    </source>
</evidence>
<dbReference type="PROSITE" id="PS00061">
    <property type="entry name" value="ADH_SHORT"/>
    <property type="match status" value="1"/>
</dbReference>
<dbReference type="SUPFAM" id="SSF51735">
    <property type="entry name" value="NAD(P)-binding Rossmann-fold domains"/>
    <property type="match status" value="1"/>
</dbReference>
<proteinExistence type="inferred from homology"/>
<dbReference type="EMBL" id="VOBR01000032">
    <property type="protein sequence ID" value="TWP46493.1"/>
    <property type="molecule type" value="Genomic_DNA"/>
</dbReference>
<dbReference type="PRINTS" id="PR00081">
    <property type="entry name" value="GDHRDH"/>
</dbReference>
<dbReference type="PANTHER" id="PTHR42760:SF133">
    <property type="entry name" value="3-OXOACYL-[ACYL-CARRIER-PROTEIN] REDUCTASE"/>
    <property type="match status" value="1"/>
</dbReference>
<dbReference type="RefSeq" id="WP_146358624.1">
    <property type="nucleotide sequence ID" value="NZ_VOBR01000032.1"/>
</dbReference>
<dbReference type="PANTHER" id="PTHR42760">
    <property type="entry name" value="SHORT-CHAIN DEHYDROGENASES/REDUCTASES FAMILY MEMBER"/>
    <property type="match status" value="1"/>
</dbReference>
<dbReference type="Gene3D" id="3.40.50.720">
    <property type="entry name" value="NAD(P)-binding Rossmann-like Domain"/>
    <property type="match status" value="1"/>
</dbReference>
<dbReference type="InterPro" id="IPR020904">
    <property type="entry name" value="Sc_DH/Rdtase_CS"/>
</dbReference>
<dbReference type="FunFam" id="3.40.50.720:FF:000084">
    <property type="entry name" value="Short-chain dehydrogenase reductase"/>
    <property type="match status" value="1"/>
</dbReference>
<dbReference type="InterPro" id="IPR036291">
    <property type="entry name" value="NAD(P)-bd_dom_sf"/>
</dbReference>
<name>A0A563EII9_9PSEU</name>
<keyword evidence="2" id="KW-0560">Oxidoreductase</keyword>
<dbReference type="CDD" id="cd05233">
    <property type="entry name" value="SDR_c"/>
    <property type="match status" value="1"/>
</dbReference>
<dbReference type="Pfam" id="PF13561">
    <property type="entry name" value="adh_short_C2"/>
    <property type="match status" value="1"/>
</dbReference>
<evidence type="ECO:0000256" key="2">
    <source>
        <dbReference type="ARBA" id="ARBA00023002"/>
    </source>
</evidence>
<comment type="caution">
    <text evidence="3">The sequence shown here is derived from an EMBL/GenBank/DDBJ whole genome shotgun (WGS) entry which is preliminary data.</text>
</comment>
<dbReference type="GO" id="GO:0016616">
    <property type="term" value="F:oxidoreductase activity, acting on the CH-OH group of donors, NAD or NADP as acceptor"/>
    <property type="evidence" value="ECO:0007669"/>
    <property type="project" value="TreeGrafter"/>
</dbReference>
<dbReference type="OrthoDB" id="9803333at2"/>
<keyword evidence="4" id="KW-1185">Reference proteome</keyword>
<dbReference type="Proteomes" id="UP000316639">
    <property type="component" value="Unassembled WGS sequence"/>
</dbReference>
<dbReference type="GO" id="GO:0048038">
    <property type="term" value="F:quinone binding"/>
    <property type="evidence" value="ECO:0007669"/>
    <property type="project" value="TreeGrafter"/>
</dbReference>
<organism evidence="3 4">
    <name type="scientific">Lentzea tibetensis</name>
    <dbReference type="NCBI Taxonomy" id="2591470"/>
    <lineage>
        <taxon>Bacteria</taxon>
        <taxon>Bacillati</taxon>
        <taxon>Actinomycetota</taxon>
        <taxon>Actinomycetes</taxon>
        <taxon>Pseudonocardiales</taxon>
        <taxon>Pseudonocardiaceae</taxon>
        <taxon>Lentzea</taxon>
    </lineage>
</organism>
<dbReference type="AlphaFoldDB" id="A0A563EII9"/>